<accession>A0A1L5YN90</accession>
<reference evidence="1" key="1">
    <citation type="journal article" date="2016" name="Vet. Microbiol.">
        <title>Full genome analysis of Australian infectious bronchitis viruses suggests frequent recombination events between vaccine strains and multiple phylogenetically distant avian coronaviruses of unknown origin.</title>
        <authorList>
            <person name="Quinteros J.A."/>
            <person name="Lee S.W."/>
            <person name="Markham P.F."/>
            <person name="Noormohammadi A.H."/>
            <person name="Hartley C.A."/>
            <person name="Legione A.R."/>
            <person name="Coppo M.J."/>
            <person name="Vaz P.K."/>
            <person name="Browning G.F."/>
        </authorList>
    </citation>
    <scope>NUCLEOTIDE SEQUENCE</scope>
    <source>
        <strain evidence="1">Ck/Aus/N1/03</strain>
    </source>
</reference>
<protein>
    <submittedName>
        <fullName evidence="1">4b protein</fullName>
    </submittedName>
</protein>
<evidence type="ECO:0000313" key="1">
    <source>
        <dbReference type="EMBL" id="APP92747.1"/>
    </source>
</evidence>
<organism evidence="1">
    <name type="scientific">Infectious bronchitis virus</name>
    <dbReference type="NCBI Taxonomy" id="11120"/>
    <lineage>
        <taxon>Viruses</taxon>
        <taxon>Riboviria</taxon>
        <taxon>Orthornavirae</taxon>
        <taxon>Pisuviricota</taxon>
        <taxon>Pisoniviricetes</taxon>
        <taxon>Nidovirales</taxon>
        <taxon>Cornidovirineae</taxon>
        <taxon>Coronaviridae</taxon>
        <taxon>Orthocoronavirinae</taxon>
        <taxon>Gammacoronavirus</taxon>
        <taxon>Igacovirus</taxon>
        <taxon>Gammacoronavirus galli</taxon>
        <taxon>Avian coronavirus</taxon>
    </lineage>
</organism>
<dbReference type="OrthoDB" id="8130at10239"/>
<proteinExistence type="predicted"/>
<name>A0A1L5YN90_9GAMC</name>
<sequence length="46" mass="5296">MCVCRECYFLRILTLTLFVLHSLCKSCYSSNSFSILLFGNVLLLMV</sequence>
<dbReference type="EMBL" id="KU556806">
    <property type="protein sequence ID" value="APP92747.1"/>
    <property type="molecule type" value="Genomic_RNA"/>
</dbReference>
<gene>
    <name evidence="1" type="ORF">IBVgp4</name>
</gene>